<dbReference type="PDB" id="8IMK">
    <property type="method" value="EM"/>
    <property type="resolution" value="2.48 A"/>
    <property type="chains" value="G/H/I/T/U/V/W/X/Y/g/h/i/t/u/v/w/x/y=1-158"/>
</dbReference>
<name>A0AAJ6N6F2_9CYAN</name>
<evidence type="ECO:0007829" key="3">
    <source>
        <dbReference type="PDB" id="8IMK"/>
    </source>
</evidence>
<sequence>MLDAVTKIINRTDAEGRYFASKDFDEVTRFFATGEARLRAASTISANAASILRESAAALFTEQPDLLRPGGNAYTSRRYAACVRDMEYFLRYATYALVAGDTSVIDERVLNGLKETYMSLGVPIPSTVAGVTAMKGVVASMIGSEANVYFDHIAKGLS</sequence>
<dbReference type="GO" id="GO:0030089">
    <property type="term" value="C:phycobilisome"/>
    <property type="evidence" value="ECO:0007669"/>
    <property type="project" value="InterPro"/>
</dbReference>
<dbReference type="Pfam" id="PF00502">
    <property type="entry name" value="Phycobilisome"/>
    <property type="match status" value="1"/>
</dbReference>
<dbReference type="SMR" id="A0AAJ6N6F2"/>
<keyword evidence="1" id="KW-0157">Chromophore</keyword>
<dbReference type="GO" id="GO:0015979">
    <property type="term" value="P:photosynthesis"/>
    <property type="evidence" value="ECO:0007669"/>
    <property type="project" value="InterPro"/>
</dbReference>
<feature type="binding site" evidence="3">
    <location>
        <position position="77"/>
    </location>
    <ligand>
        <name>(2R,3E)-phycocyanobilin</name>
        <dbReference type="ChEBI" id="CHEBI:85275"/>
        <label>2</label>
    </ligand>
</feature>
<evidence type="ECO:0000256" key="1">
    <source>
        <dbReference type="RuleBase" id="RU004438"/>
    </source>
</evidence>
<dbReference type="PANTHER" id="PTHR34011">
    <property type="entry name" value="PHYCOBILISOME 32.1 KDA LINKER POLYPEPTIDE, PHYCOCYANIN-ASSOCIATED, ROD 2-RELATED"/>
    <property type="match status" value="1"/>
</dbReference>
<dbReference type="InterPro" id="IPR012128">
    <property type="entry name" value="Phycobilisome_asu/bsu"/>
</dbReference>
<keyword evidence="1" id="KW-0793">Thylakoid</keyword>
<keyword evidence="3" id="KW-0002">3D-structure</keyword>
<accession>A0AAJ6N6F2</accession>
<feature type="binding site" evidence="3">
    <location>
        <position position="84"/>
    </location>
    <ligand>
        <name>(2R,3E)-phycocyanobilin</name>
        <dbReference type="ChEBI" id="CHEBI:85275"/>
        <label>1</label>
    </ligand>
</feature>
<feature type="binding site" evidence="3">
    <location>
        <position position="77"/>
    </location>
    <ligand>
        <name>(2R,3E)-phycocyanobilin</name>
        <dbReference type="ChEBI" id="CHEBI:85275"/>
        <label>1</label>
    </ligand>
</feature>
<protein>
    <submittedName>
        <fullName evidence="2">ApcB1</fullName>
    </submittedName>
</protein>
<reference evidence="3" key="1">
    <citation type="journal article" date="2023" name="Nat. Commun.">
        <title>A structure of the relict phycobilisome from a thylakoid-free cyanobacterium.</title>
        <authorList>
            <person name="Jiang H.W."/>
            <person name="Wu H.Y."/>
            <person name="Wang C.H."/>
            <person name="Yang C.H."/>
            <person name="Ko J.T."/>
            <person name="Ho H.C."/>
            <person name="Tsai M.D."/>
            <person name="Bryant D.A."/>
            <person name="Li F.W."/>
            <person name="Ho M.C."/>
            <person name="Ho M.Y."/>
        </authorList>
    </citation>
    <scope>STRUCTURE BY ELECTRON MICROSCOPY (2.48 ANGSTROMS) IN COMPLEX WITH (2R,3E)-PHYCOCYANOBILIN</scope>
</reference>
<keyword evidence="1" id="KW-0089">Bile pigment</keyword>
<feature type="binding site" evidence="3">
    <location>
        <position position="82"/>
    </location>
    <ligand>
        <name>(2R,3E)-phycocyanobilin</name>
        <dbReference type="ChEBI" id="CHEBI:85275"/>
        <label>2</label>
    </ligand>
</feature>
<feature type="binding site" evidence="3">
    <location>
        <position position="88"/>
    </location>
    <ligand>
        <name>(2R,3E)-phycocyanobilin</name>
        <dbReference type="ChEBI" id="CHEBI:85275"/>
        <label>1</label>
    </ligand>
</feature>
<organism evidence="2">
    <name type="scientific">Anthocerotibacter panamensis</name>
    <dbReference type="NCBI Taxonomy" id="2857077"/>
    <lineage>
        <taxon>Bacteria</taxon>
        <taxon>Bacillati</taxon>
        <taxon>Cyanobacteriota</taxon>
        <taxon>Cyanophyceae</taxon>
        <taxon>Gloeobacterales</taxon>
        <taxon>Anthocerotibacteraceae</taxon>
        <taxon>Anthocerotibacter</taxon>
    </lineage>
</organism>
<dbReference type="PIRSF" id="PIRSF000081">
    <property type="entry name" value="Phycocyanin"/>
    <property type="match status" value="1"/>
</dbReference>
<feature type="binding site" evidence="3">
    <location>
        <position position="72"/>
    </location>
    <ligand>
        <name>(2R,3E)-phycocyanobilin</name>
        <dbReference type="ChEBI" id="CHEBI:85275"/>
        <label>1</label>
    </ligand>
</feature>
<proteinExistence type="evidence at protein level"/>
<feature type="binding site" evidence="3">
    <location>
        <position position="84"/>
    </location>
    <ligand>
        <name>(2R,3E)-phycocyanobilin</name>
        <dbReference type="ChEBI" id="CHEBI:85275"/>
        <label>2</label>
    </ligand>
</feature>
<keyword evidence="1" id="KW-0249">Electron transport</keyword>
<keyword evidence="1" id="KW-0813">Transport</keyword>
<keyword evidence="1" id="KW-0605">Phycobilisome</keyword>
<comment type="subcellular location">
    <subcellularLocation>
        <location evidence="1">Cellular thylakoid membrane</location>
        <topology evidence="1">Peripheral membrane protein</topology>
        <orientation evidence="1">Cytoplasmic side</orientation>
    </subcellularLocation>
</comment>
<evidence type="ECO:0000313" key="2">
    <source>
        <dbReference type="PDB" id="8IMK"/>
    </source>
</evidence>
<keyword evidence="1" id="KW-0042">Antenna complex</keyword>
<feature type="binding site" evidence="3">
    <location>
        <position position="85"/>
    </location>
    <ligand>
        <name>(2R,3E)-phycocyanobilin</name>
        <dbReference type="ChEBI" id="CHEBI:85275"/>
        <label>1</label>
    </ligand>
</feature>
<dbReference type="AlphaFoldDB" id="A0AAJ6N6F2"/>
<keyword evidence="1" id="KW-0602">Photosynthesis</keyword>
<comment type="similarity">
    <text evidence="1">Belongs to the phycobiliprotein family.</text>
</comment>
<dbReference type="PANTHER" id="PTHR34011:SF3">
    <property type="entry name" value="ALLOPHYCOCYANIN BETA CHAIN"/>
    <property type="match status" value="1"/>
</dbReference>
<keyword evidence="1" id="KW-0472">Membrane</keyword>